<dbReference type="RefSeq" id="WP_150901857.1">
    <property type="nucleotide sequence ID" value="NZ_VTWT01000001.1"/>
</dbReference>
<dbReference type="Proteomes" id="UP000326570">
    <property type="component" value="Unassembled WGS sequence"/>
</dbReference>
<feature type="domain" description="Ig-like" evidence="2">
    <location>
        <begin position="1635"/>
        <end position="1713"/>
    </location>
</feature>
<keyword evidence="5" id="KW-1185">Reference proteome</keyword>
<dbReference type="InterPro" id="IPR026444">
    <property type="entry name" value="Secre_tail"/>
</dbReference>
<organism evidence="4 5">
    <name type="scientific">Adhaeribacter soli</name>
    <dbReference type="NCBI Taxonomy" id="2607655"/>
    <lineage>
        <taxon>Bacteria</taxon>
        <taxon>Pseudomonadati</taxon>
        <taxon>Bacteroidota</taxon>
        <taxon>Cytophagia</taxon>
        <taxon>Cytophagales</taxon>
        <taxon>Hymenobacteraceae</taxon>
        <taxon>Adhaeribacter</taxon>
    </lineage>
</organism>
<comment type="caution">
    <text evidence="4">The sequence shown here is derived from an EMBL/GenBank/DDBJ whole genome shotgun (WGS) entry which is preliminary data.</text>
</comment>
<evidence type="ECO:0000259" key="3">
    <source>
        <dbReference type="Pfam" id="PF23759"/>
    </source>
</evidence>
<dbReference type="Pfam" id="PF18962">
    <property type="entry name" value="Por_Secre_tail"/>
    <property type="match status" value="1"/>
</dbReference>
<evidence type="ECO:0000313" key="5">
    <source>
        <dbReference type="Proteomes" id="UP000326570"/>
    </source>
</evidence>
<dbReference type="Pfam" id="PF23759">
    <property type="entry name" value="GBD_T9SS_assoc"/>
    <property type="match status" value="7"/>
</dbReference>
<protein>
    <submittedName>
        <fullName evidence="4">T9SS type A sorting domain-containing protein</fullName>
    </submittedName>
</protein>
<feature type="domain" description="T9SS-like galactose binding" evidence="3">
    <location>
        <begin position="10"/>
        <end position="134"/>
    </location>
</feature>
<feature type="domain" description="T9SS-like galactose binding" evidence="3">
    <location>
        <begin position="1133"/>
        <end position="1247"/>
    </location>
</feature>
<dbReference type="NCBIfam" id="TIGR04183">
    <property type="entry name" value="Por_Secre_tail"/>
    <property type="match status" value="1"/>
</dbReference>
<name>A0A5N1J4U3_9BACT</name>
<dbReference type="InterPro" id="IPR056600">
    <property type="entry name" value="GBD_T9SS_assoc"/>
</dbReference>
<dbReference type="Gene3D" id="2.60.120.380">
    <property type="match status" value="3"/>
</dbReference>
<feature type="domain" description="T9SS-like galactose binding" evidence="3">
    <location>
        <begin position="1403"/>
        <end position="1524"/>
    </location>
</feature>
<evidence type="ECO:0000259" key="2">
    <source>
        <dbReference type="Pfam" id="PF19081"/>
    </source>
</evidence>
<feature type="domain" description="T9SS-like galactose binding" evidence="3">
    <location>
        <begin position="1267"/>
        <end position="1391"/>
    </location>
</feature>
<gene>
    <name evidence="4" type="ORF">F0P94_01115</name>
</gene>
<dbReference type="Pfam" id="PF19081">
    <property type="entry name" value="Ig_7"/>
    <property type="match status" value="1"/>
</dbReference>
<accession>A0A5N1J4U3</accession>
<evidence type="ECO:0000259" key="1">
    <source>
        <dbReference type="Pfam" id="PF18962"/>
    </source>
</evidence>
<evidence type="ECO:0000313" key="4">
    <source>
        <dbReference type="EMBL" id="KAA9345714.1"/>
    </source>
</evidence>
<reference evidence="4 5" key="1">
    <citation type="submission" date="2019-09" db="EMBL/GenBank/DDBJ databases">
        <title>Genome sequence of Adhaeribacter sp. M2.</title>
        <authorList>
            <person name="Srinivasan S."/>
        </authorList>
    </citation>
    <scope>NUCLEOTIDE SEQUENCE [LARGE SCALE GENOMIC DNA]</scope>
    <source>
        <strain evidence="4 5">M2</strain>
    </source>
</reference>
<dbReference type="Gene3D" id="2.60.40.10">
    <property type="entry name" value="Immunoglobulins"/>
    <property type="match status" value="1"/>
</dbReference>
<dbReference type="InterPro" id="IPR044023">
    <property type="entry name" value="Ig_7"/>
</dbReference>
<dbReference type="EMBL" id="VTWT01000001">
    <property type="protein sequence ID" value="KAA9345714.1"/>
    <property type="molecule type" value="Genomic_DNA"/>
</dbReference>
<feature type="domain" description="T9SS-like galactose binding" evidence="3">
    <location>
        <begin position="140"/>
        <end position="263"/>
    </location>
</feature>
<feature type="domain" description="T9SS-like galactose binding" evidence="3">
    <location>
        <begin position="547"/>
        <end position="686"/>
    </location>
</feature>
<dbReference type="InterPro" id="IPR013783">
    <property type="entry name" value="Ig-like_fold"/>
</dbReference>
<feature type="domain" description="T9SS-like galactose binding" evidence="3">
    <location>
        <begin position="850"/>
        <end position="970"/>
    </location>
</feature>
<sequence>MKAAAQAVPANDNCSGAFLITPNQACTPVSGGSVGATQSMLACGTGGVADDDVWFKFVATRKQHAVKVTPSAGYDAVLEVFSGSCGNLNSLVCTDVASNGQAETAQPANLIIGNTYYVRVYHYKAGAGTSTFTICVSDPNNDYCEGAEELFPGNTCSTVSGNLLNATQSLPPCGGFSGTAKDVWYKFTATGLAHDVTVVTTGSSGASVEAFSGNSCNSLTSLKCKITIGSSHTMELAPLVPGKTYFIRVYTTGNVTTSQPFTICVKNRTLPDGALCENAVDIPAIPFTSGVQTTCGKGDFYRGNFLNYVITGEEMVYKLVVTNAPVSYLVKLDQNVSPGERYAVSVFQDCPTPAVAPGNFVGDSPISNDSSTITLNSNGTYYFVVDKFGSGSACGNFNLSILPIPKPPINDECINAISLTVGKTCIPYNATSAYATQSMPGITFPPVNRNKPTVADDDVWFSFVAKSTKHKIVLEPGSMGSYDDVVQLFSGTCNNLSNLEASYSGVGIYDINADSLIIGQTYYLRVYDSRSSWGSGRFSICVTEYIENDECSGAITLPVQPVNATPVPQFATTSGATQSLPACTGSVGYTFPNDDVWFKFTATSAYQFIKVTGLDVNGQAAEMSSFIPSLELYNGTCGSLNSLVCATPTFWPNTGEIHTSNLIPGNTYYFRVFEQQQGIYYDKFTVYVQEEQAPVQGDLCSNAIPINSYPFNSGTFTTCNANNDYNGNCRLRYKPFRDLVFKMEVTNAPAMYKLSLTSTGTQKLVGVYAGCPSPAFSPSNCVEGEYFEFNYREPSTLTADRDSTVSEVYNFTANGTYYVVVEDYEQINQANPGECGEFNLTVNPITPPVNDACANAILLSSGSVCMPVSGNSAGARRNPGAGICSSPYYYFDENDDDVWYKFVATSTNHSITVQGSAGYWPGVSILTGTCTNFTAFKCETSVNPSGTKIINANNLVVGQTYFIMVFEQRVGFGISGNFTICLTDGAAPQPPGSTCANAVPIPAVPFNSGLQSTCGKGNDYGVLTLDSRTNPAIPSNYGFGEDMVYKLSIANAPVTYKITIAGPERWKVIRINKACPFTTAHLPLTTGSDTTASANFTFTTNGDYYIVVDKWAGPNDPVCGSFRLLIEPAVYPSNDECAGAISLPVNAVCTPVKGNLAMAVATPKTCYTTMSDQDVWYKFTAPASRNVTISASATATFRPGVEMYQDTCGALKSMGCPDWNEDTVFTKNFYKLNPGQIYYLRVVNYLFRNNGSGEFSICVTSIPEVINSTCGGAVTLPVNAPNVCNAVNGTTTGSFAEPNLQGCSGTADDNAWYKFTATSQSHRVQVKGAIGFDPVVELFNGTCGSITPITCTDNTGISLTENLDVNGLTVGQTYFVRVYNQGPGYGSGNFSICVQERPLPPINDHCVNAITLAADTVCNPVAGTVLNATESLRGCSGTAATDVWYKFTALGPENTITVTNAGDADLVAELLSGSCNAPNSVMCRDTAIAGGNEVIKFAGTIVGRTYYVRVYAYNQEITNGDFTICVKSNSVRSVVLIPPALSIFCAGNQFKLPFEIFGQFNAANVLQAQLSDSAGNFNFLNPIIVGSKATAVSDTFTITLPANSKKSSLYKIRVIATSPAYTSPVTMPLSVNAIPNPPQFVKPPEYCHGETIAPLRATGSNLRWYADAQLKQLVHSGITFTPPQLTDTTNYYLTQTTTGCESLPAILKVIVKPRPNTFFAGLDSVYCASTQSITLTPAVAGGTFSGGLVFGNTFIPALSGNHTITYTLTQNGCTATETRKVKVMPSPPALTGGNQTICSGSSVQIGMTPNAGFSYAWTPVAGLSNPLIANPVFTGINPNAQNDTVVKVLHVTDLVNGCTSTSYLKIVVKGVAPITLPASQSVCADRLPMQLSASPAGGTWTGNGIIATGLFDPFMAGLGRHKLVYNIQQNGCTRSDSTFITVTPTPLASAGRDTTICAGSSVTLGVPAVAGYTYQWSPGTFLDNPAAAQPVFTNSNLTSPATFVKTLTVTNTSTGCTSTSQVQITVNPLPVVNAGPDASLCANAGIYQLNGRPLGGTWTGSAGISGTAFDPAAATPGINRLAYTFNLNGCSVTDSVKLTVLPAPAAFAGHDTLVCSGEPVALGTSGVPGFSYRWSPAAGLTSPFISNPTFTQSNHTVQADTLLKVLTKTNLATNCSSTDTVQIIVKPVPVVSAGANASVCANSGLYQLTPTPAGGTWSGSPHVSGNTFDPLTAGAGLHKLVYTFTSNGCTVKDSIEITVKPTPVASAGSDQIMCSGETITLGSSPTPGYGYIWSPANGLSNSQLSNPTFIFTNFNPLADTLIKVLTVTDFATGCSSTHSVRIIVKPNPVIAAVKDTTVCISESMLTLRGSPAGGTWSGSNALTGNNFNLTAAGAGKHPLVYTYTMNGCLASASTTVTILAAPAKPVINLINLDSLGSSVNGTAYQWLLNGKALTANAPGIKPKEYGMYQVIVWNALCISDTSAAYNYQPASLPEQPEGFRLYPNPSAGKTKLEFRQQGTHAVNLTIFDSIGRPFYKKRLLANAQGIINEELQLRSLRNGIYLLQLTDGSKTWIKKLVIEK</sequence>
<proteinExistence type="predicted"/>
<feature type="domain" description="Secretion system C-terminal sorting" evidence="1">
    <location>
        <begin position="2501"/>
        <end position="2578"/>
    </location>
</feature>